<organism evidence="1 2">
    <name type="scientific">Pendulispora rubella</name>
    <dbReference type="NCBI Taxonomy" id="2741070"/>
    <lineage>
        <taxon>Bacteria</taxon>
        <taxon>Pseudomonadati</taxon>
        <taxon>Myxococcota</taxon>
        <taxon>Myxococcia</taxon>
        <taxon>Myxococcales</taxon>
        <taxon>Sorangiineae</taxon>
        <taxon>Pendulisporaceae</taxon>
        <taxon>Pendulispora</taxon>
    </lineage>
</organism>
<reference evidence="1" key="1">
    <citation type="submission" date="2021-12" db="EMBL/GenBank/DDBJ databases">
        <title>Discovery of the Pendulisporaceae a myxobacterial family with distinct sporulation behavior and unique specialized metabolism.</title>
        <authorList>
            <person name="Garcia R."/>
            <person name="Popoff A."/>
            <person name="Bader C.D."/>
            <person name="Loehr J."/>
            <person name="Walesch S."/>
            <person name="Walt C."/>
            <person name="Boldt J."/>
            <person name="Bunk B."/>
            <person name="Haeckl F.J.F.P.J."/>
            <person name="Gunesch A.P."/>
            <person name="Birkelbach J."/>
            <person name="Nuebel U."/>
            <person name="Pietschmann T."/>
            <person name="Bach T."/>
            <person name="Mueller R."/>
        </authorList>
    </citation>
    <scope>NUCLEOTIDE SEQUENCE</scope>
    <source>
        <strain evidence="1">MSr11367</strain>
    </source>
</reference>
<evidence type="ECO:0000313" key="2">
    <source>
        <dbReference type="Proteomes" id="UP001374803"/>
    </source>
</evidence>
<accession>A0ABZ2KYU7</accession>
<keyword evidence="2" id="KW-1185">Reference proteome</keyword>
<dbReference type="EMBL" id="CP089983">
    <property type="protein sequence ID" value="WXB02160.1"/>
    <property type="molecule type" value="Genomic_DNA"/>
</dbReference>
<dbReference type="Proteomes" id="UP001374803">
    <property type="component" value="Chromosome"/>
</dbReference>
<sequence>MAFVLTNEQYEGLVALARKSATTPDALRDIDAFLRRIEASNDIQRHQLWIQWQEADWPIPPTVEFPQTWPPQMRFSLELVSRPIARIDVEEVLKKAARKPLNVLVTTDPGAVVGWTPIELYFRA</sequence>
<evidence type="ECO:0000313" key="1">
    <source>
        <dbReference type="EMBL" id="WXB02160.1"/>
    </source>
</evidence>
<dbReference type="RefSeq" id="WP_394831787.1">
    <property type="nucleotide sequence ID" value="NZ_CP089929.1"/>
</dbReference>
<proteinExistence type="predicted"/>
<gene>
    <name evidence="1" type="ORF">LVJ94_35250</name>
</gene>
<name>A0ABZ2KYU7_9BACT</name>
<protein>
    <submittedName>
        <fullName evidence="1">Uncharacterized protein</fullName>
    </submittedName>
</protein>